<name>A0AAV5F412_ELECO</name>
<keyword evidence="2 6" id="KW-0732">Signal</keyword>
<dbReference type="InterPro" id="IPR016140">
    <property type="entry name" value="Bifunc_inhib/LTP/seed_store"/>
</dbReference>
<keyword evidence="4" id="KW-0325">Glycoprotein</keyword>
<evidence type="ECO:0000256" key="2">
    <source>
        <dbReference type="ARBA" id="ARBA00022729"/>
    </source>
</evidence>
<dbReference type="PANTHER" id="PTHR33044">
    <property type="entry name" value="BIFUNCTIONAL INHIBITOR/LIPID-TRANSFER PROTEIN/SEED STORAGE 2S ALBUMIN SUPERFAMILY PROTEIN-RELATED"/>
    <property type="match status" value="1"/>
</dbReference>
<evidence type="ECO:0000256" key="3">
    <source>
        <dbReference type="ARBA" id="ARBA00023157"/>
    </source>
</evidence>
<reference evidence="8" key="2">
    <citation type="submission" date="2021-12" db="EMBL/GenBank/DDBJ databases">
        <title>Resequencing data analysis of finger millet.</title>
        <authorList>
            <person name="Hatakeyama M."/>
            <person name="Aluri S."/>
            <person name="Balachadran M.T."/>
            <person name="Sivarajan S.R."/>
            <person name="Poveda L."/>
            <person name="Shimizu-Inatsugi R."/>
            <person name="Schlapbach R."/>
            <person name="Sreeman S.M."/>
            <person name="Shimizu K.K."/>
        </authorList>
    </citation>
    <scope>NUCLEOTIDE SEQUENCE</scope>
</reference>
<sequence>MASSKLNALFLAFAMAAAILQPSEARPQILKPDCADQHGQAPNPAPVVSSGTTISLPPPPPSPPAQPTECLTPLLGMMPCMDYLTNLTVLTPPTTCCDGLKAVIKDAPVCLCHGMNGDMNSFMPKPIDPVRMMMLPLVCGTTLPLQTIFSCNTLTVPPIMPAVAPVAPTPSS</sequence>
<keyword evidence="9" id="KW-1185">Reference proteome</keyword>
<organism evidence="8 9">
    <name type="scientific">Eleusine coracana subsp. coracana</name>
    <dbReference type="NCBI Taxonomy" id="191504"/>
    <lineage>
        <taxon>Eukaryota</taxon>
        <taxon>Viridiplantae</taxon>
        <taxon>Streptophyta</taxon>
        <taxon>Embryophyta</taxon>
        <taxon>Tracheophyta</taxon>
        <taxon>Spermatophyta</taxon>
        <taxon>Magnoliopsida</taxon>
        <taxon>Liliopsida</taxon>
        <taxon>Poales</taxon>
        <taxon>Poaceae</taxon>
        <taxon>PACMAD clade</taxon>
        <taxon>Chloridoideae</taxon>
        <taxon>Cynodonteae</taxon>
        <taxon>Eleusininae</taxon>
        <taxon>Eleusine</taxon>
    </lineage>
</organism>
<dbReference type="CDD" id="cd00010">
    <property type="entry name" value="AAI_LTSS"/>
    <property type="match status" value="1"/>
</dbReference>
<feature type="domain" description="Bifunctional inhibitor/plant lipid transfer protein/seed storage helical" evidence="7">
    <location>
        <begin position="70"/>
        <end position="151"/>
    </location>
</feature>
<dbReference type="SUPFAM" id="SSF47699">
    <property type="entry name" value="Bifunctional inhibitor/lipid-transfer protein/seed storage 2S albumin"/>
    <property type="match status" value="1"/>
</dbReference>
<evidence type="ECO:0000256" key="5">
    <source>
        <dbReference type="SAM" id="MobiDB-lite"/>
    </source>
</evidence>
<evidence type="ECO:0000259" key="7">
    <source>
        <dbReference type="SMART" id="SM00499"/>
    </source>
</evidence>
<gene>
    <name evidence="8" type="primary">gb17262</name>
    <name evidence="8" type="ORF">PR202_gb17262</name>
</gene>
<evidence type="ECO:0000256" key="6">
    <source>
        <dbReference type="SAM" id="SignalP"/>
    </source>
</evidence>
<dbReference type="InterPro" id="IPR036312">
    <property type="entry name" value="Bifun_inhib/LTP/seed_sf"/>
</dbReference>
<comment type="similarity">
    <text evidence="1">Belongs to the plant LTP family.</text>
</comment>
<feature type="chain" id="PRO_5043674780" description="Bifunctional inhibitor/plant lipid transfer protein/seed storage helical domain-containing protein" evidence="6">
    <location>
        <begin position="26"/>
        <end position="172"/>
    </location>
</feature>
<dbReference type="AlphaFoldDB" id="A0AAV5F412"/>
<feature type="compositionally biased region" description="Pro residues" evidence="5">
    <location>
        <begin position="56"/>
        <end position="66"/>
    </location>
</feature>
<dbReference type="EMBL" id="BQKI01000081">
    <property type="protein sequence ID" value="GJN29070.1"/>
    <property type="molecule type" value="Genomic_DNA"/>
</dbReference>
<keyword evidence="3" id="KW-1015">Disulfide bond</keyword>
<dbReference type="SMART" id="SM00499">
    <property type="entry name" value="AAI"/>
    <property type="match status" value="1"/>
</dbReference>
<feature type="region of interest" description="Disordered" evidence="5">
    <location>
        <begin position="33"/>
        <end position="66"/>
    </location>
</feature>
<dbReference type="InterPro" id="IPR043325">
    <property type="entry name" value="LTSS"/>
</dbReference>
<comment type="caution">
    <text evidence="8">The sequence shown here is derived from an EMBL/GenBank/DDBJ whole genome shotgun (WGS) entry which is preliminary data.</text>
</comment>
<reference evidence="8" key="1">
    <citation type="journal article" date="2018" name="DNA Res.">
        <title>Multiple hybrid de novo genome assembly of finger millet, an orphan allotetraploid crop.</title>
        <authorList>
            <person name="Hatakeyama M."/>
            <person name="Aluri S."/>
            <person name="Balachadran M.T."/>
            <person name="Sivarajan S.R."/>
            <person name="Patrignani A."/>
            <person name="Gruter S."/>
            <person name="Poveda L."/>
            <person name="Shimizu-Inatsugi R."/>
            <person name="Baeten J."/>
            <person name="Francoijs K.J."/>
            <person name="Nataraja K.N."/>
            <person name="Reddy Y.A.N."/>
            <person name="Phadnis S."/>
            <person name="Ravikumar R.L."/>
            <person name="Schlapbach R."/>
            <person name="Sreeman S.M."/>
            <person name="Shimizu K.K."/>
        </authorList>
    </citation>
    <scope>NUCLEOTIDE SEQUENCE</scope>
</reference>
<proteinExistence type="inferred from homology"/>
<evidence type="ECO:0000313" key="8">
    <source>
        <dbReference type="EMBL" id="GJN29070.1"/>
    </source>
</evidence>
<evidence type="ECO:0000256" key="1">
    <source>
        <dbReference type="ARBA" id="ARBA00009748"/>
    </source>
</evidence>
<feature type="signal peptide" evidence="6">
    <location>
        <begin position="1"/>
        <end position="25"/>
    </location>
</feature>
<dbReference type="Proteomes" id="UP001054889">
    <property type="component" value="Unassembled WGS sequence"/>
</dbReference>
<evidence type="ECO:0000256" key="4">
    <source>
        <dbReference type="ARBA" id="ARBA00023180"/>
    </source>
</evidence>
<dbReference type="Pfam" id="PF14368">
    <property type="entry name" value="LTP_2"/>
    <property type="match status" value="1"/>
</dbReference>
<evidence type="ECO:0000313" key="9">
    <source>
        <dbReference type="Proteomes" id="UP001054889"/>
    </source>
</evidence>
<accession>A0AAV5F412</accession>
<protein>
    <recommendedName>
        <fullName evidence="7">Bifunctional inhibitor/plant lipid transfer protein/seed storage helical domain-containing protein</fullName>
    </recommendedName>
</protein>
<dbReference type="Gene3D" id="1.10.110.10">
    <property type="entry name" value="Plant lipid-transfer and hydrophobic proteins"/>
    <property type="match status" value="1"/>
</dbReference>